<organism evidence="2 3">
    <name type="scientific">Goodea atripinnis</name>
    <dbReference type="NCBI Taxonomy" id="208336"/>
    <lineage>
        <taxon>Eukaryota</taxon>
        <taxon>Metazoa</taxon>
        <taxon>Chordata</taxon>
        <taxon>Craniata</taxon>
        <taxon>Vertebrata</taxon>
        <taxon>Euteleostomi</taxon>
        <taxon>Actinopterygii</taxon>
        <taxon>Neopterygii</taxon>
        <taxon>Teleostei</taxon>
        <taxon>Neoteleostei</taxon>
        <taxon>Acanthomorphata</taxon>
        <taxon>Ovalentaria</taxon>
        <taxon>Atherinomorphae</taxon>
        <taxon>Cyprinodontiformes</taxon>
        <taxon>Goodeidae</taxon>
        <taxon>Goodea</taxon>
    </lineage>
</organism>
<gene>
    <name evidence="2" type="ORF">GOODEAATRI_003813</name>
</gene>
<reference evidence="2 3" key="1">
    <citation type="submission" date="2021-06" db="EMBL/GenBank/DDBJ databases">
        <authorList>
            <person name="Palmer J.M."/>
        </authorList>
    </citation>
    <scope>NUCLEOTIDE SEQUENCE [LARGE SCALE GENOMIC DNA]</scope>
    <source>
        <strain evidence="2 3">GA_2019</strain>
        <tissue evidence="2">Muscle</tissue>
    </source>
</reference>
<keyword evidence="3" id="KW-1185">Reference proteome</keyword>
<name>A0ABV0MFZ5_9TELE</name>
<feature type="compositionally biased region" description="Low complexity" evidence="1">
    <location>
        <begin position="33"/>
        <end position="46"/>
    </location>
</feature>
<accession>A0ABV0MFZ5</accession>
<evidence type="ECO:0000313" key="2">
    <source>
        <dbReference type="EMBL" id="MEQ2157649.1"/>
    </source>
</evidence>
<dbReference type="Proteomes" id="UP001476798">
    <property type="component" value="Unassembled WGS sequence"/>
</dbReference>
<proteinExistence type="predicted"/>
<evidence type="ECO:0000256" key="1">
    <source>
        <dbReference type="SAM" id="MobiDB-lite"/>
    </source>
</evidence>
<dbReference type="EMBL" id="JAHRIO010000152">
    <property type="protein sequence ID" value="MEQ2157649.1"/>
    <property type="molecule type" value="Genomic_DNA"/>
</dbReference>
<comment type="caution">
    <text evidence="2">The sequence shown here is derived from an EMBL/GenBank/DDBJ whole genome shotgun (WGS) entry which is preliminary data.</text>
</comment>
<feature type="region of interest" description="Disordered" evidence="1">
    <location>
        <begin position="26"/>
        <end position="54"/>
    </location>
</feature>
<sequence>MNTLASRLLNQLSRWEEGKSNLMAATRRGDCFSSQSQESKSSTSSGSDGGREEKWKATGLHQLSSWAGCTHFPPSYLFPLLPPTRPDTTYQSLFDTGDYIPASNCLDETEQ</sequence>
<evidence type="ECO:0000313" key="3">
    <source>
        <dbReference type="Proteomes" id="UP001476798"/>
    </source>
</evidence>
<protein>
    <submittedName>
        <fullName evidence="2">Uncharacterized protein</fullName>
    </submittedName>
</protein>